<accession>A0ABY4E8P7</accession>
<dbReference type="PROSITE" id="PS50931">
    <property type="entry name" value="HTH_LYSR"/>
    <property type="match status" value="1"/>
</dbReference>
<evidence type="ECO:0000259" key="5">
    <source>
        <dbReference type="PROSITE" id="PS50931"/>
    </source>
</evidence>
<dbReference type="RefSeq" id="WP_058357509.1">
    <property type="nucleotide sequence ID" value="NZ_CABKVG010000010.1"/>
</dbReference>
<dbReference type="Gene3D" id="1.10.10.10">
    <property type="entry name" value="Winged helix-like DNA-binding domain superfamily/Winged helix DNA-binding domain"/>
    <property type="match status" value="1"/>
</dbReference>
<dbReference type="PANTHER" id="PTHR30126:SF94">
    <property type="entry name" value="LYSR FAMILY TRANSCRIPTIONAL REGULATOR"/>
    <property type="match status" value="1"/>
</dbReference>
<dbReference type="InterPro" id="IPR036390">
    <property type="entry name" value="WH_DNA-bd_sf"/>
</dbReference>
<evidence type="ECO:0000256" key="3">
    <source>
        <dbReference type="ARBA" id="ARBA00023125"/>
    </source>
</evidence>
<protein>
    <submittedName>
        <fullName evidence="6">LysR family transcriptional regulator</fullName>
    </submittedName>
</protein>
<dbReference type="Pfam" id="PF03466">
    <property type="entry name" value="LysR_substrate"/>
    <property type="match status" value="1"/>
</dbReference>
<dbReference type="InterPro" id="IPR036388">
    <property type="entry name" value="WH-like_DNA-bd_sf"/>
</dbReference>
<dbReference type="SUPFAM" id="SSF53850">
    <property type="entry name" value="Periplasmic binding protein-like II"/>
    <property type="match status" value="1"/>
</dbReference>
<feature type="domain" description="HTH lysR-type" evidence="5">
    <location>
        <begin position="6"/>
        <end position="63"/>
    </location>
</feature>
<evidence type="ECO:0000313" key="6">
    <source>
        <dbReference type="EMBL" id="UOO91290.1"/>
    </source>
</evidence>
<name>A0ABY4E8P7_9NEIS</name>
<gene>
    <name evidence="6" type="ORF">LVJ82_15260</name>
</gene>
<dbReference type="PANTHER" id="PTHR30126">
    <property type="entry name" value="HTH-TYPE TRANSCRIPTIONAL REGULATOR"/>
    <property type="match status" value="1"/>
</dbReference>
<sequence length="306" mass="33845">MKLPKLTLRQLHIFVAIAEQGSTTAASTVIALSQSAVSAALNELERLMDTQLFDRVGKRLVLNESGRLLLQHARPLLDLAEQLETALDDDNKVLHSVRLGSTTTIGNYVLPKLLQRLAANVAITPLWNTEVRILNTADICQQVAQFELDIGLIEGPCLDPMLQVHPWRSDEMVVVLAPTHALATQLQHPETVDVTQLQAATWLLREQGSGTRVIADQMLLPVLGQYANALELSSSEAIKRCAILGLGLACLSRWVVEEELLTGRLMVLEHVFPVTTRMCSWICHQNKHLNQTLLNVLHSLDCVKST</sequence>
<organism evidence="6 7">
    <name type="scientific">Vitreoscilla massiliensis</name>
    <dbReference type="NCBI Taxonomy" id="1689272"/>
    <lineage>
        <taxon>Bacteria</taxon>
        <taxon>Pseudomonadati</taxon>
        <taxon>Pseudomonadota</taxon>
        <taxon>Betaproteobacteria</taxon>
        <taxon>Neisseriales</taxon>
        <taxon>Neisseriaceae</taxon>
        <taxon>Vitreoscilla</taxon>
    </lineage>
</organism>
<dbReference type="Proteomes" id="UP000832011">
    <property type="component" value="Chromosome"/>
</dbReference>
<evidence type="ECO:0000313" key="7">
    <source>
        <dbReference type="Proteomes" id="UP000832011"/>
    </source>
</evidence>
<keyword evidence="4" id="KW-0804">Transcription</keyword>
<proteinExistence type="inferred from homology"/>
<comment type="similarity">
    <text evidence="1">Belongs to the LysR transcriptional regulatory family.</text>
</comment>
<dbReference type="InterPro" id="IPR000847">
    <property type="entry name" value="LysR_HTH_N"/>
</dbReference>
<keyword evidence="3" id="KW-0238">DNA-binding</keyword>
<dbReference type="Pfam" id="PF00126">
    <property type="entry name" value="HTH_1"/>
    <property type="match status" value="1"/>
</dbReference>
<keyword evidence="2" id="KW-0805">Transcription regulation</keyword>
<dbReference type="Gene3D" id="3.40.190.10">
    <property type="entry name" value="Periplasmic binding protein-like II"/>
    <property type="match status" value="2"/>
</dbReference>
<dbReference type="EMBL" id="CP091511">
    <property type="protein sequence ID" value="UOO91290.1"/>
    <property type="molecule type" value="Genomic_DNA"/>
</dbReference>
<dbReference type="NCBIfam" id="NF008095">
    <property type="entry name" value="PRK10837.1"/>
    <property type="match status" value="1"/>
</dbReference>
<reference evidence="6 7" key="1">
    <citation type="journal article" date="2022" name="Res Sq">
        <title>Evolution of multicellular longitudinally dividing oral cavity symbionts (Neisseriaceae).</title>
        <authorList>
            <person name="Nyongesa S."/>
            <person name="Weber P."/>
            <person name="Bernet E."/>
            <person name="Pullido F."/>
            <person name="Nieckarz M."/>
            <person name="Delaby M."/>
            <person name="Nieves C."/>
            <person name="Viehboeck T."/>
            <person name="Krause N."/>
            <person name="Rivera-Millot A."/>
            <person name="Nakamura A."/>
            <person name="Vischer N."/>
            <person name="VanNieuwenhze M."/>
            <person name="Brun Y."/>
            <person name="Cava F."/>
            <person name="Bulgheresi S."/>
            <person name="Veyrier F."/>
        </authorList>
    </citation>
    <scope>NUCLEOTIDE SEQUENCE [LARGE SCALE GENOMIC DNA]</scope>
    <source>
        <strain evidence="6 7">SN4</strain>
    </source>
</reference>
<evidence type="ECO:0000256" key="2">
    <source>
        <dbReference type="ARBA" id="ARBA00023015"/>
    </source>
</evidence>
<dbReference type="InterPro" id="IPR005119">
    <property type="entry name" value="LysR_subst-bd"/>
</dbReference>
<dbReference type="SUPFAM" id="SSF46785">
    <property type="entry name" value="Winged helix' DNA-binding domain"/>
    <property type="match status" value="1"/>
</dbReference>
<evidence type="ECO:0000256" key="4">
    <source>
        <dbReference type="ARBA" id="ARBA00023163"/>
    </source>
</evidence>
<evidence type="ECO:0000256" key="1">
    <source>
        <dbReference type="ARBA" id="ARBA00009437"/>
    </source>
</evidence>
<keyword evidence="7" id="KW-1185">Reference proteome</keyword>